<dbReference type="NCBIfam" id="TIGR00613">
    <property type="entry name" value="reco"/>
    <property type="match status" value="1"/>
</dbReference>
<dbReference type="PANTHER" id="PTHR33991:SF1">
    <property type="entry name" value="DNA REPAIR PROTEIN RECO"/>
    <property type="match status" value="1"/>
</dbReference>
<evidence type="ECO:0000256" key="3">
    <source>
        <dbReference type="ARBA" id="ARBA00021310"/>
    </source>
</evidence>
<dbReference type="Proteomes" id="UP001056035">
    <property type="component" value="Chromosome"/>
</dbReference>
<dbReference type="Gene3D" id="2.40.50.140">
    <property type="entry name" value="Nucleic acid-binding proteins"/>
    <property type="match status" value="1"/>
</dbReference>
<feature type="domain" description="DNA replication/recombination mediator RecO N-terminal" evidence="9">
    <location>
        <begin position="5"/>
        <end position="81"/>
    </location>
</feature>
<dbReference type="InterPro" id="IPR042242">
    <property type="entry name" value="RecO_C"/>
</dbReference>
<gene>
    <name evidence="8 10" type="primary">recO</name>
    <name evidence="10" type="ORF">NBH00_14595</name>
</gene>
<dbReference type="Pfam" id="PF02565">
    <property type="entry name" value="RecO_C"/>
    <property type="match status" value="1"/>
</dbReference>
<evidence type="ECO:0000256" key="7">
    <source>
        <dbReference type="ARBA" id="ARBA00033409"/>
    </source>
</evidence>
<evidence type="ECO:0000313" key="11">
    <source>
        <dbReference type="Proteomes" id="UP001056035"/>
    </source>
</evidence>
<comment type="function">
    <text evidence="1 8">Involved in DNA repair and RecF pathway recombination.</text>
</comment>
<dbReference type="InterPro" id="IPR012340">
    <property type="entry name" value="NA-bd_OB-fold"/>
</dbReference>
<comment type="similarity">
    <text evidence="2 8">Belongs to the RecO family.</text>
</comment>
<name>A0ABY5DPQ3_9ACTN</name>
<dbReference type="InterPro" id="IPR022572">
    <property type="entry name" value="DNA_rep/recomb_RecO_N"/>
</dbReference>
<keyword evidence="11" id="KW-1185">Reference proteome</keyword>
<dbReference type="EMBL" id="CP098502">
    <property type="protein sequence ID" value="UTI62589.1"/>
    <property type="molecule type" value="Genomic_DNA"/>
</dbReference>
<evidence type="ECO:0000256" key="6">
    <source>
        <dbReference type="ARBA" id="ARBA00023204"/>
    </source>
</evidence>
<accession>A0ABY5DPQ3</accession>
<evidence type="ECO:0000256" key="1">
    <source>
        <dbReference type="ARBA" id="ARBA00003065"/>
    </source>
</evidence>
<dbReference type="SUPFAM" id="SSF50249">
    <property type="entry name" value="Nucleic acid-binding proteins"/>
    <property type="match status" value="1"/>
</dbReference>
<evidence type="ECO:0000256" key="2">
    <source>
        <dbReference type="ARBA" id="ARBA00007452"/>
    </source>
</evidence>
<dbReference type="InterPro" id="IPR037278">
    <property type="entry name" value="ARFGAP/RecO"/>
</dbReference>
<evidence type="ECO:0000256" key="4">
    <source>
        <dbReference type="ARBA" id="ARBA00022763"/>
    </source>
</evidence>
<dbReference type="SUPFAM" id="SSF57863">
    <property type="entry name" value="ArfGap/RecO-like zinc finger"/>
    <property type="match status" value="1"/>
</dbReference>
<evidence type="ECO:0000259" key="9">
    <source>
        <dbReference type="Pfam" id="PF11967"/>
    </source>
</evidence>
<keyword evidence="5 8" id="KW-0233">DNA recombination</keyword>
<dbReference type="PANTHER" id="PTHR33991">
    <property type="entry name" value="DNA REPAIR PROTEIN RECO"/>
    <property type="match status" value="1"/>
</dbReference>
<keyword evidence="4 8" id="KW-0227">DNA damage</keyword>
<dbReference type="RefSeq" id="WP_254569326.1">
    <property type="nucleotide sequence ID" value="NZ_CP098502.1"/>
</dbReference>
<dbReference type="Pfam" id="PF11967">
    <property type="entry name" value="RecO_N"/>
    <property type="match status" value="1"/>
</dbReference>
<evidence type="ECO:0000256" key="8">
    <source>
        <dbReference type="HAMAP-Rule" id="MF_00201"/>
    </source>
</evidence>
<organism evidence="10 11">
    <name type="scientific">Paraconexibacter antarcticus</name>
    <dbReference type="NCBI Taxonomy" id="2949664"/>
    <lineage>
        <taxon>Bacteria</taxon>
        <taxon>Bacillati</taxon>
        <taxon>Actinomycetota</taxon>
        <taxon>Thermoleophilia</taxon>
        <taxon>Solirubrobacterales</taxon>
        <taxon>Paraconexibacteraceae</taxon>
        <taxon>Paraconexibacter</taxon>
    </lineage>
</organism>
<reference evidence="10 11" key="1">
    <citation type="submission" date="2022-06" db="EMBL/GenBank/DDBJ databases">
        <title>Paraconexibacter antarcticus.</title>
        <authorList>
            <person name="Kim C.S."/>
        </authorList>
    </citation>
    <scope>NUCLEOTIDE SEQUENCE [LARGE SCALE GENOMIC DNA]</scope>
    <source>
        <strain evidence="10 11">02-257</strain>
    </source>
</reference>
<dbReference type="Gene3D" id="6.20.220.20">
    <property type="entry name" value="Recombination protein O, zinc-binding domain"/>
    <property type="match status" value="1"/>
</dbReference>
<evidence type="ECO:0000256" key="5">
    <source>
        <dbReference type="ARBA" id="ARBA00023172"/>
    </source>
</evidence>
<dbReference type="HAMAP" id="MF_00201">
    <property type="entry name" value="RecO"/>
    <property type="match status" value="1"/>
</dbReference>
<keyword evidence="6 8" id="KW-0234">DNA repair</keyword>
<protein>
    <recommendedName>
        <fullName evidence="3 8">DNA repair protein RecO</fullName>
    </recommendedName>
    <alternativeName>
        <fullName evidence="7 8">Recombination protein O</fullName>
    </alternativeName>
</protein>
<evidence type="ECO:0000313" key="10">
    <source>
        <dbReference type="EMBL" id="UTI62589.1"/>
    </source>
</evidence>
<dbReference type="InterPro" id="IPR003717">
    <property type="entry name" value="RecO"/>
</dbReference>
<proteinExistence type="inferred from homology"/>
<sequence length="248" mass="26148">MPGPVKTEAIVLRSLRYGEADRILHCYTPGRGRIGAIAKGVRKTRSRFGGRLEPFFRLNLVLHQGRSDLMTVTSAETVSAYSHLRVDGPALDSAARACDAVARLFDTTEPSPPVFHLLANELQLLDAGAGGAPGVTSQATHENQLAFRLKLLLVAGLAPQLSSCASCGEVDHLVGFSGAAGGVVCTACESGAFRLDAGAHAFLQDALGRPLAEVPTGIDVRALRQAERAITETVEHHVGTHLRRATAG</sequence>
<dbReference type="Gene3D" id="1.20.1440.120">
    <property type="entry name" value="Recombination protein O, C-terminal domain"/>
    <property type="match status" value="1"/>
</dbReference>